<protein>
    <submittedName>
        <fullName evidence="1">Uncharacterized protein</fullName>
    </submittedName>
</protein>
<evidence type="ECO:0000313" key="2">
    <source>
        <dbReference type="Proteomes" id="UP000678393"/>
    </source>
</evidence>
<proteinExistence type="predicted"/>
<dbReference type="Proteomes" id="UP000678393">
    <property type="component" value="Unassembled WGS sequence"/>
</dbReference>
<feature type="non-terminal residue" evidence="1">
    <location>
        <position position="155"/>
    </location>
</feature>
<accession>A0A8S3ZJX5</accession>
<sequence>CHGRWFGPRCQYKCRCVNGMCLLNGECLGGTPCEGGWFGPTCQYAYHTAFHPAVVDGNDRTCLASNATQITVKLNESHSFTWLRVSVTGQGSDGLRYLSLSFSSQTSTTVACAGIKKQFVGSTTLDVHCDLSSYIDNVTLHGTSAGHLCSVYISG</sequence>
<dbReference type="AlphaFoldDB" id="A0A8S3ZJX5"/>
<feature type="non-terminal residue" evidence="1">
    <location>
        <position position="1"/>
    </location>
</feature>
<organism evidence="1 2">
    <name type="scientific">Candidula unifasciata</name>
    <dbReference type="NCBI Taxonomy" id="100452"/>
    <lineage>
        <taxon>Eukaryota</taxon>
        <taxon>Metazoa</taxon>
        <taxon>Spiralia</taxon>
        <taxon>Lophotrochozoa</taxon>
        <taxon>Mollusca</taxon>
        <taxon>Gastropoda</taxon>
        <taxon>Heterobranchia</taxon>
        <taxon>Euthyneura</taxon>
        <taxon>Panpulmonata</taxon>
        <taxon>Eupulmonata</taxon>
        <taxon>Stylommatophora</taxon>
        <taxon>Helicina</taxon>
        <taxon>Helicoidea</taxon>
        <taxon>Geomitridae</taxon>
        <taxon>Candidula</taxon>
    </lineage>
</organism>
<reference evidence="1" key="1">
    <citation type="submission" date="2021-04" db="EMBL/GenBank/DDBJ databases">
        <authorList>
            <consortium name="Molecular Ecology Group"/>
        </authorList>
    </citation>
    <scope>NUCLEOTIDE SEQUENCE</scope>
</reference>
<gene>
    <name evidence="1" type="ORF">CUNI_LOCUS15395</name>
</gene>
<comment type="caution">
    <text evidence="1">The sequence shown here is derived from an EMBL/GenBank/DDBJ whole genome shotgun (WGS) entry which is preliminary data.</text>
</comment>
<name>A0A8S3ZJX5_9EUPU</name>
<dbReference type="EMBL" id="CAJHNH020003698">
    <property type="protein sequence ID" value="CAG5129837.1"/>
    <property type="molecule type" value="Genomic_DNA"/>
</dbReference>
<dbReference type="OrthoDB" id="6130531at2759"/>
<evidence type="ECO:0000313" key="1">
    <source>
        <dbReference type="EMBL" id="CAG5129837.1"/>
    </source>
</evidence>
<keyword evidence="2" id="KW-1185">Reference proteome</keyword>